<dbReference type="SUPFAM" id="SSF55961">
    <property type="entry name" value="Bet v1-like"/>
    <property type="match status" value="1"/>
</dbReference>
<organism evidence="3">
    <name type="scientific">Streptomyces iranensis</name>
    <dbReference type="NCBI Taxonomy" id="576784"/>
    <lineage>
        <taxon>Bacteria</taxon>
        <taxon>Bacillati</taxon>
        <taxon>Actinomycetota</taxon>
        <taxon>Actinomycetes</taxon>
        <taxon>Kitasatosporales</taxon>
        <taxon>Streptomycetaceae</taxon>
        <taxon>Streptomyces</taxon>
        <taxon>Streptomyces violaceusniger group</taxon>
    </lineage>
</organism>
<feature type="region of interest" description="Disordered" evidence="1">
    <location>
        <begin position="89"/>
        <end position="115"/>
    </location>
</feature>
<dbReference type="Proteomes" id="UP000756710">
    <property type="component" value="Unassembled WGS sequence"/>
</dbReference>
<gene>
    <name evidence="4" type="ORF">J2Z30_008055</name>
    <name evidence="3" type="ORF">SIRAN773</name>
</gene>
<reference evidence="3" key="1">
    <citation type="submission" date="2014-05" db="EMBL/GenBank/DDBJ databases">
        <authorList>
            <person name="Horn Fabian"/>
        </authorList>
    </citation>
    <scope>NUCLEOTIDE SEQUENCE</scope>
</reference>
<dbReference type="InterPro" id="IPR005031">
    <property type="entry name" value="COQ10_START"/>
</dbReference>
<dbReference type="Gene3D" id="3.30.530.20">
    <property type="match status" value="1"/>
</dbReference>
<evidence type="ECO:0000313" key="4">
    <source>
        <dbReference type="EMBL" id="MBP2066989.1"/>
    </source>
</evidence>
<dbReference type="AlphaFoldDB" id="A0A060ZCN0"/>
<dbReference type="EMBL" id="LK022848">
    <property type="protein sequence ID" value="CDR02446.1"/>
    <property type="molecule type" value="Genomic_DNA"/>
</dbReference>
<dbReference type="Pfam" id="PF03364">
    <property type="entry name" value="Polyketide_cyc"/>
    <property type="match status" value="1"/>
</dbReference>
<evidence type="ECO:0000313" key="5">
    <source>
        <dbReference type="Proteomes" id="UP000756710"/>
    </source>
</evidence>
<dbReference type="EMBL" id="JAGGLR010000028">
    <property type="protein sequence ID" value="MBP2066989.1"/>
    <property type="molecule type" value="Genomic_DNA"/>
</dbReference>
<reference evidence="4 5" key="2">
    <citation type="submission" date="2021-03" db="EMBL/GenBank/DDBJ databases">
        <title>Genomic Encyclopedia of Type Strains, Phase IV (KMG-IV): sequencing the most valuable type-strain genomes for metagenomic binning, comparative biology and taxonomic classification.</title>
        <authorList>
            <person name="Goeker M."/>
        </authorList>
    </citation>
    <scope>NUCLEOTIDE SEQUENCE [LARGE SCALE GENOMIC DNA]</scope>
    <source>
        <strain evidence="4 5">DSM 41954</strain>
    </source>
</reference>
<evidence type="ECO:0000259" key="2">
    <source>
        <dbReference type="Pfam" id="PF03364"/>
    </source>
</evidence>
<dbReference type="HOGENOM" id="CLU_2107638_0_0_11"/>
<proteinExistence type="predicted"/>
<keyword evidence="5" id="KW-1185">Reference proteome</keyword>
<dbReference type="InterPro" id="IPR023393">
    <property type="entry name" value="START-like_dom_sf"/>
</dbReference>
<name>A0A060ZCN0_9ACTN</name>
<accession>A0A060ZCN0</accession>
<sequence length="115" mass="13106">MNTIEETVEVAVPVRTAYNQWTQFKSFPRFMSTVKGVEQIRPAVTEWVIAFGPVRRTFQAEIVRQAGWEGFGARFYDRTRPRYVHGPAVARPAASCRTEGRPPVAAGDHKDVRRE</sequence>
<feature type="domain" description="Coenzyme Q-binding protein COQ10 START" evidence="2">
    <location>
        <begin position="10"/>
        <end position="65"/>
    </location>
</feature>
<protein>
    <submittedName>
        <fullName evidence="3">Cyclase/dehydrase</fullName>
    </submittedName>
</protein>
<evidence type="ECO:0000256" key="1">
    <source>
        <dbReference type="SAM" id="MobiDB-lite"/>
    </source>
</evidence>
<evidence type="ECO:0000313" key="3">
    <source>
        <dbReference type="EMBL" id="CDR02446.1"/>
    </source>
</evidence>